<dbReference type="InterPro" id="IPR000760">
    <property type="entry name" value="Inositol_monophosphatase-like"/>
</dbReference>
<keyword evidence="5" id="KW-0028">Amino-acid biosynthesis</keyword>
<dbReference type="FunFam" id="3.30.540.10:FF:000003">
    <property type="entry name" value="Inositol-1-monophosphatase"/>
    <property type="match status" value="1"/>
</dbReference>
<comment type="pathway">
    <text evidence="2">Amino-acid biosynthesis; L-histidine biosynthesis; L-histidine from 5-phospho-alpha-D-ribose 1-diphosphate: step 8/9.</text>
</comment>
<dbReference type="GO" id="GO:0006020">
    <property type="term" value="P:inositol metabolic process"/>
    <property type="evidence" value="ECO:0007669"/>
    <property type="project" value="TreeGrafter"/>
</dbReference>
<dbReference type="SUPFAM" id="SSF56655">
    <property type="entry name" value="Carbohydrate phosphatase"/>
    <property type="match status" value="1"/>
</dbReference>
<feature type="binding site" evidence="12">
    <location>
        <position position="234"/>
    </location>
    <ligand>
        <name>Mg(2+)</name>
        <dbReference type="ChEBI" id="CHEBI:18420"/>
        <label>1</label>
        <note>catalytic</note>
    </ligand>
</feature>
<evidence type="ECO:0000256" key="8">
    <source>
        <dbReference type="ARBA" id="ARBA00022842"/>
    </source>
</evidence>
<dbReference type="PRINTS" id="PR00377">
    <property type="entry name" value="IMPHPHTASES"/>
</dbReference>
<dbReference type="CDD" id="cd01641">
    <property type="entry name" value="Bacterial_IMPase_like_1"/>
    <property type="match status" value="1"/>
</dbReference>
<dbReference type="InterPro" id="IPR020583">
    <property type="entry name" value="Inositol_monoP_metal-BS"/>
</dbReference>
<evidence type="ECO:0000256" key="6">
    <source>
        <dbReference type="ARBA" id="ARBA00022723"/>
    </source>
</evidence>
<dbReference type="Proteomes" id="UP000323917">
    <property type="component" value="Chromosome"/>
</dbReference>
<dbReference type="InterPro" id="IPR011809">
    <property type="entry name" value="His_9_proposed"/>
</dbReference>
<evidence type="ECO:0000256" key="4">
    <source>
        <dbReference type="ARBA" id="ARBA00013085"/>
    </source>
</evidence>
<dbReference type="EMBL" id="CP042913">
    <property type="protein sequence ID" value="QEG35670.1"/>
    <property type="molecule type" value="Genomic_DNA"/>
</dbReference>
<comment type="catalytic activity">
    <reaction evidence="10">
        <text>L-histidinol phosphate + H2O = L-histidinol + phosphate</text>
        <dbReference type="Rhea" id="RHEA:14465"/>
        <dbReference type="ChEBI" id="CHEBI:15377"/>
        <dbReference type="ChEBI" id="CHEBI:43474"/>
        <dbReference type="ChEBI" id="CHEBI:57699"/>
        <dbReference type="ChEBI" id="CHEBI:57980"/>
        <dbReference type="EC" id="3.1.3.15"/>
    </reaction>
</comment>
<dbReference type="GO" id="GO:0000105">
    <property type="term" value="P:L-histidine biosynthetic process"/>
    <property type="evidence" value="ECO:0007669"/>
    <property type="project" value="UniProtKB-UniRule"/>
</dbReference>
<evidence type="ECO:0000256" key="7">
    <source>
        <dbReference type="ARBA" id="ARBA00022801"/>
    </source>
</evidence>
<evidence type="ECO:0000256" key="1">
    <source>
        <dbReference type="ARBA" id="ARBA00001946"/>
    </source>
</evidence>
<evidence type="ECO:0000256" key="2">
    <source>
        <dbReference type="ARBA" id="ARBA00004970"/>
    </source>
</evidence>
<dbReference type="UniPathway" id="UPA00031">
    <property type="reaction ID" value="UER00013"/>
</dbReference>
<reference evidence="13 14" key="1">
    <citation type="submission" date="2019-08" db="EMBL/GenBank/DDBJ databases">
        <title>Deep-cultivation of Planctomycetes and their phenomic and genomic characterization uncovers novel biology.</title>
        <authorList>
            <person name="Wiegand S."/>
            <person name="Jogler M."/>
            <person name="Boedeker C."/>
            <person name="Pinto D."/>
            <person name="Vollmers J."/>
            <person name="Rivas-Marin E."/>
            <person name="Kohn T."/>
            <person name="Peeters S.H."/>
            <person name="Heuer A."/>
            <person name="Rast P."/>
            <person name="Oberbeckmann S."/>
            <person name="Bunk B."/>
            <person name="Jeske O."/>
            <person name="Meyerdierks A."/>
            <person name="Storesund J.E."/>
            <person name="Kallscheuer N."/>
            <person name="Luecker S."/>
            <person name="Lage O.M."/>
            <person name="Pohl T."/>
            <person name="Merkel B.J."/>
            <person name="Hornburger P."/>
            <person name="Mueller R.-W."/>
            <person name="Bruemmer F."/>
            <person name="Labrenz M."/>
            <person name="Spormann A.M."/>
            <person name="Op den Camp H."/>
            <person name="Overmann J."/>
            <person name="Amann R."/>
            <person name="Jetten M.S.M."/>
            <person name="Mascher T."/>
            <person name="Medema M.H."/>
            <person name="Devos D.P."/>
            <person name="Kaster A.-K."/>
            <person name="Ovreas L."/>
            <person name="Rohde M."/>
            <person name="Galperin M.Y."/>
            <person name="Jogler C."/>
        </authorList>
    </citation>
    <scope>NUCLEOTIDE SEQUENCE [LARGE SCALE GENOMIC DNA]</scope>
    <source>
        <strain evidence="13 14">Pr1d</strain>
    </source>
</reference>
<proteinExistence type="inferred from homology"/>
<evidence type="ECO:0000256" key="9">
    <source>
        <dbReference type="ARBA" id="ARBA00023102"/>
    </source>
</evidence>
<dbReference type="EC" id="3.1.3.15" evidence="4 11"/>
<protein>
    <recommendedName>
        <fullName evidence="4 11">Histidinol-phosphatase</fullName>
        <ecNumber evidence="4 11">3.1.3.15</ecNumber>
    </recommendedName>
</protein>
<comment type="cofactor">
    <cofactor evidence="1 12">
        <name>Mg(2+)</name>
        <dbReference type="ChEBI" id="CHEBI:18420"/>
    </cofactor>
</comment>
<feature type="binding site" evidence="12">
    <location>
        <position position="85"/>
    </location>
    <ligand>
        <name>Mg(2+)</name>
        <dbReference type="ChEBI" id="CHEBI:18420"/>
        <label>1</label>
        <note>catalytic</note>
    </ligand>
</feature>
<dbReference type="PANTHER" id="PTHR20854:SF4">
    <property type="entry name" value="INOSITOL-1-MONOPHOSPHATASE-RELATED"/>
    <property type="match status" value="1"/>
</dbReference>
<dbReference type="GO" id="GO:0007165">
    <property type="term" value="P:signal transduction"/>
    <property type="evidence" value="ECO:0007669"/>
    <property type="project" value="TreeGrafter"/>
</dbReference>
<keyword evidence="14" id="KW-1185">Reference proteome</keyword>
<dbReference type="GO" id="GO:0008934">
    <property type="term" value="F:inositol monophosphate 1-phosphatase activity"/>
    <property type="evidence" value="ECO:0007669"/>
    <property type="project" value="TreeGrafter"/>
</dbReference>
<evidence type="ECO:0000256" key="10">
    <source>
        <dbReference type="ARBA" id="ARBA00049158"/>
    </source>
</evidence>
<keyword evidence="6 12" id="KW-0479">Metal-binding</keyword>
<dbReference type="Gene3D" id="3.40.190.80">
    <property type="match status" value="1"/>
</dbReference>
<feature type="binding site" evidence="12">
    <location>
        <position position="101"/>
    </location>
    <ligand>
        <name>Mg(2+)</name>
        <dbReference type="ChEBI" id="CHEBI:18420"/>
        <label>1</label>
        <note>catalytic</note>
    </ligand>
</feature>
<dbReference type="Gene3D" id="3.30.540.10">
    <property type="entry name" value="Fructose-1,6-Bisphosphatase, subunit A, domain 1"/>
    <property type="match status" value="1"/>
</dbReference>
<sequence>MRIAFRGWFASLGSMASENSKKRLEFAVEIARQAGKFTLQHFRSRDLAVERKGDGSPVTLADQGAEKLLREQISLRFPSDAILGEEFGETPGSSGYCWVLDPIDGTKAFISGVPLFTTLVAVMHDDLPMAGVIYAPAVDEMVYASKGNGSWHTVEGGTPERCQVSQVAKLEEAVYLTTSVRSYTKDRKSDGRGVFDALAAACRVTRTWGDAFGYMLVATGRAEIMIDPVMNLWDAAALQPIIEEAGGKFFDWQGKASVHSGEAVATNAALAEAVQEMLAK</sequence>
<dbReference type="PROSITE" id="PS00629">
    <property type="entry name" value="IMP_1"/>
    <property type="match status" value="1"/>
</dbReference>
<gene>
    <name evidence="13" type="primary">hisN</name>
    <name evidence="13" type="ORF">Pr1d_29720</name>
</gene>
<feature type="binding site" evidence="12">
    <location>
        <position position="103"/>
    </location>
    <ligand>
        <name>Mg(2+)</name>
        <dbReference type="ChEBI" id="CHEBI:18420"/>
        <label>1</label>
        <note>catalytic</note>
    </ligand>
</feature>
<dbReference type="NCBIfam" id="TIGR02067">
    <property type="entry name" value="his_9_HisN"/>
    <property type="match status" value="1"/>
</dbReference>
<evidence type="ECO:0000256" key="3">
    <source>
        <dbReference type="ARBA" id="ARBA00009759"/>
    </source>
</evidence>
<dbReference type="PANTHER" id="PTHR20854">
    <property type="entry name" value="INOSITOL MONOPHOSPHATASE"/>
    <property type="match status" value="1"/>
</dbReference>
<dbReference type="AlphaFoldDB" id="A0A5B9QDG3"/>
<evidence type="ECO:0000313" key="14">
    <source>
        <dbReference type="Proteomes" id="UP000323917"/>
    </source>
</evidence>
<dbReference type="RefSeq" id="WP_238476503.1">
    <property type="nucleotide sequence ID" value="NZ_CP042913.1"/>
</dbReference>
<keyword evidence="8 12" id="KW-0460">Magnesium</keyword>
<keyword evidence="7 13" id="KW-0378">Hydrolase</keyword>
<dbReference type="GO" id="GO:0046872">
    <property type="term" value="F:metal ion binding"/>
    <property type="evidence" value="ECO:0007669"/>
    <property type="project" value="UniProtKB-KW"/>
</dbReference>
<evidence type="ECO:0000256" key="5">
    <source>
        <dbReference type="ARBA" id="ARBA00022605"/>
    </source>
</evidence>
<keyword evidence="9" id="KW-0368">Histidine biosynthesis</keyword>
<evidence type="ECO:0000256" key="12">
    <source>
        <dbReference type="PIRSR" id="PIRSR600760-2"/>
    </source>
</evidence>
<dbReference type="GO" id="GO:0004401">
    <property type="term" value="F:histidinol-phosphatase activity"/>
    <property type="evidence" value="ECO:0007669"/>
    <property type="project" value="UniProtKB-UniRule"/>
</dbReference>
<evidence type="ECO:0000313" key="13">
    <source>
        <dbReference type="EMBL" id="QEG35670.1"/>
    </source>
</evidence>
<dbReference type="KEGG" id="bgok:Pr1d_29720"/>
<evidence type="ECO:0000256" key="11">
    <source>
        <dbReference type="NCBIfam" id="TIGR02067"/>
    </source>
</evidence>
<accession>A0A5B9QDG3</accession>
<dbReference type="Pfam" id="PF00459">
    <property type="entry name" value="Inositol_P"/>
    <property type="match status" value="1"/>
</dbReference>
<name>A0A5B9QDG3_9BACT</name>
<feature type="binding site" evidence="12">
    <location>
        <position position="104"/>
    </location>
    <ligand>
        <name>Mg(2+)</name>
        <dbReference type="ChEBI" id="CHEBI:18420"/>
        <label>1</label>
        <note>catalytic</note>
    </ligand>
</feature>
<comment type="similarity">
    <text evidence="3">Belongs to the inositol monophosphatase superfamily.</text>
</comment>
<organism evidence="13 14">
    <name type="scientific">Bythopirellula goksoeyrii</name>
    <dbReference type="NCBI Taxonomy" id="1400387"/>
    <lineage>
        <taxon>Bacteria</taxon>
        <taxon>Pseudomonadati</taxon>
        <taxon>Planctomycetota</taxon>
        <taxon>Planctomycetia</taxon>
        <taxon>Pirellulales</taxon>
        <taxon>Lacipirellulaceae</taxon>
        <taxon>Bythopirellula</taxon>
    </lineage>
</organism>